<dbReference type="EMBL" id="JMIX01000003">
    <property type="protein sequence ID" value="KEO98631.1"/>
    <property type="molecule type" value="Genomic_DNA"/>
</dbReference>
<dbReference type="AlphaFoldDB" id="A0A074MUF6"/>
<keyword evidence="2" id="KW-1185">Reference proteome</keyword>
<sequence>MPYARLTADLVCVPQHRDDEEVRSRHRVTGRGAKGRRALVLTDESARHPYRASLPPHVCADLIDIPAESLWALTRDDVRGFASTYLTVTAAVLAFIL</sequence>
<dbReference type="RefSeq" id="WP_034900888.1">
    <property type="nucleotide sequence ID" value="NZ_CP017057.1"/>
</dbReference>
<dbReference type="KEGG" id="elq:Ga0102493_112880"/>
<reference evidence="1 2" key="1">
    <citation type="submission" date="2014-04" db="EMBL/GenBank/DDBJ databases">
        <title>A comprehensive comparison of genomes of Erythrobacter spp. Strains.</title>
        <authorList>
            <person name="Zheng Q."/>
        </authorList>
    </citation>
    <scope>NUCLEOTIDE SEQUENCE [LARGE SCALE GENOMIC DNA]</scope>
    <source>
        <strain evidence="1 2">DSM 8509</strain>
    </source>
</reference>
<evidence type="ECO:0000313" key="2">
    <source>
        <dbReference type="Proteomes" id="UP000027866"/>
    </source>
</evidence>
<organism evidence="1 2">
    <name type="scientific">Erythrobacter litoralis</name>
    <dbReference type="NCBI Taxonomy" id="39960"/>
    <lineage>
        <taxon>Bacteria</taxon>
        <taxon>Pseudomonadati</taxon>
        <taxon>Pseudomonadota</taxon>
        <taxon>Alphaproteobacteria</taxon>
        <taxon>Sphingomonadales</taxon>
        <taxon>Erythrobacteraceae</taxon>
        <taxon>Erythrobacter/Porphyrobacter group</taxon>
        <taxon>Erythrobacter</taxon>
    </lineage>
</organism>
<proteinExistence type="predicted"/>
<gene>
    <name evidence="1" type="ORF">EH32_05880</name>
</gene>
<comment type="caution">
    <text evidence="1">The sequence shown here is derived from an EMBL/GenBank/DDBJ whole genome shotgun (WGS) entry which is preliminary data.</text>
</comment>
<evidence type="ECO:0000313" key="1">
    <source>
        <dbReference type="EMBL" id="KEO98631.1"/>
    </source>
</evidence>
<dbReference type="Proteomes" id="UP000027866">
    <property type="component" value="Unassembled WGS sequence"/>
</dbReference>
<dbReference type="PATRIC" id="fig|39960.10.peg.1980"/>
<name>A0A074MUF6_9SPHN</name>
<accession>A0A074MUF6</accession>
<protein>
    <submittedName>
        <fullName evidence="1">Uncharacterized protein</fullName>
    </submittedName>
</protein>